<dbReference type="Pfam" id="PF07714">
    <property type="entry name" value="PK_Tyr_Ser-Thr"/>
    <property type="match status" value="1"/>
</dbReference>
<evidence type="ECO:0000256" key="2">
    <source>
        <dbReference type="ARBA" id="ARBA00022741"/>
    </source>
</evidence>
<dbReference type="InterPro" id="IPR001245">
    <property type="entry name" value="Ser-Thr/Tyr_kinase_cat_dom"/>
</dbReference>
<dbReference type="InterPro" id="IPR000980">
    <property type="entry name" value="SH2"/>
</dbReference>
<dbReference type="InterPro" id="IPR011009">
    <property type="entry name" value="Kinase-like_dom_sf"/>
</dbReference>
<dbReference type="GO" id="GO:0005524">
    <property type="term" value="F:ATP binding"/>
    <property type="evidence" value="ECO:0007669"/>
    <property type="project" value="UniProtKB-UniRule"/>
</dbReference>
<dbReference type="InterPro" id="IPR000719">
    <property type="entry name" value="Prot_kinase_dom"/>
</dbReference>
<evidence type="ECO:0000313" key="12">
    <source>
        <dbReference type="Proteomes" id="UP000095281"/>
    </source>
</evidence>
<evidence type="ECO:0000313" key="13">
    <source>
        <dbReference type="WBParaSite" id="MhA1_Contig2247.frz3.fgene1"/>
    </source>
</evidence>
<dbReference type="GO" id="GO:0004715">
    <property type="term" value="F:non-membrane spanning protein tyrosine kinase activity"/>
    <property type="evidence" value="ECO:0007669"/>
    <property type="project" value="UniProtKB-EC"/>
</dbReference>
<keyword evidence="7" id="KW-0727">SH2 domain</keyword>
<feature type="domain" description="Protein kinase" evidence="11">
    <location>
        <begin position="117"/>
        <end position="373"/>
    </location>
</feature>
<dbReference type="PROSITE" id="PS50011">
    <property type="entry name" value="PROTEIN_KINASE_DOM"/>
    <property type="match status" value="1"/>
</dbReference>
<evidence type="ECO:0000256" key="6">
    <source>
        <dbReference type="ARBA" id="ARBA00051245"/>
    </source>
</evidence>
<dbReference type="Proteomes" id="UP000095281">
    <property type="component" value="Unplaced"/>
</dbReference>
<dbReference type="WBParaSite" id="MhA1_Contig2247.frz3.fgene1">
    <property type="protein sequence ID" value="MhA1_Contig2247.frz3.fgene1"/>
    <property type="gene ID" value="MhA1_Contig2247.frz3.fgene1"/>
</dbReference>
<organism evidence="12 13">
    <name type="scientific">Meloidogyne hapla</name>
    <name type="common">Root-knot nematode worm</name>
    <dbReference type="NCBI Taxonomy" id="6305"/>
    <lineage>
        <taxon>Eukaryota</taxon>
        <taxon>Metazoa</taxon>
        <taxon>Ecdysozoa</taxon>
        <taxon>Nematoda</taxon>
        <taxon>Chromadorea</taxon>
        <taxon>Rhabditida</taxon>
        <taxon>Tylenchina</taxon>
        <taxon>Tylenchomorpha</taxon>
        <taxon>Tylenchoidea</taxon>
        <taxon>Meloidogynidae</taxon>
        <taxon>Meloidogyninae</taxon>
        <taxon>Meloidogyne</taxon>
    </lineage>
</organism>
<accession>A0A1I8BHB6</accession>
<dbReference type="InterPro" id="IPR008266">
    <property type="entry name" value="Tyr_kinase_AS"/>
</dbReference>
<keyword evidence="3 9" id="KW-0418">Kinase</keyword>
<dbReference type="PROSITE" id="PS00107">
    <property type="entry name" value="PROTEIN_KINASE_ATP"/>
    <property type="match status" value="1"/>
</dbReference>
<keyword evidence="4 8" id="KW-0067">ATP-binding</keyword>
<dbReference type="PROSITE" id="PS50001">
    <property type="entry name" value="SH2"/>
    <property type="match status" value="1"/>
</dbReference>
<dbReference type="PRINTS" id="PR00109">
    <property type="entry name" value="TYRKINASE"/>
</dbReference>
<feature type="binding site" evidence="8">
    <location>
        <position position="149"/>
    </location>
    <ligand>
        <name>ATP</name>
        <dbReference type="ChEBI" id="CHEBI:30616"/>
    </ligand>
</feature>
<evidence type="ECO:0000259" key="10">
    <source>
        <dbReference type="PROSITE" id="PS50001"/>
    </source>
</evidence>
<keyword evidence="5 9" id="KW-0829">Tyrosine-protein kinase</keyword>
<name>A0A1I8BHB6_MELHA</name>
<dbReference type="Gene3D" id="3.30.200.20">
    <property type="entry name" value="Phosphorylase Kinase, domain 1"/>
    <property type="match status" value="1"/>
</dbReference>
<evidence type="ECO:0000256" key="9">
    <source>
        <dbReference type="RuleBase" id="RU362096"/>
    </source>
</evidence>
<dbReference type="CDD" id="cd10361">
    <property type="entry name" value="SH2_Fps_family"/>
    <property type="match status" value="1"/>
</dbReference>
<dbReference type="SUPFAM" id="SSF55550">
    <property type="entry name" value="SH2 domain"/>
    <property type="match status" value="1"/>
</dbReference>
<protein>
    <recommendedName>
        <fullName evidence="9">Tyrosine-protein kinase</fullName>
        <ecNumber evidence="9">2.7.10.2</ecNumber>
    </recommendedName>
</protein>
<dbReference type="AlphaFoldDB" id="A0A1I8BHB6"/>
<evidence type="ECO:0000256" key="4">
    <source>
        <dbReference type="ARBA" id="ARBA00022840"/>
    </source>
</evidence>
<feature type="domain" description="SH2" evidence="10">
    <location>
        <begin position="9"/>
        <end position="105"/>
    </location>
</feature>
<dbReference type="PANTHER" id="PTHR24418">
    <property type="entry name" value="TYROSINE-PROTEIN KINASE"/>
    <property type="match status" value="1"/>
</dbReference>
<comment type="similarity">
    <text evidence="9">Belongs to the protein kinase superfamily. Tyr protein kinase family.</text>
</comment>
<dbReference type="SMART" id="SM00252">
    <property type="entry name" value="SH2"/>
    <property type="match status" value="1"/>
</dbReference>
<dbReference type="CDD" id="cd00192">
    <property type="entry name" value="PTKc"/>
    <property type="match status" value="1"/>
</dbReference>
<evidence type="ECO:0000256" key="8">
    <source>
        <dbReference type="PROSITE-ProRule" id="PRU10141"/>
    </source>
</evidence>
<evidence type="ECO:0000256" key="1">
    <source>
        <dbReference type="ARBA" id="ARBA00022679"/>
    </source>
</evidence>
<dbReference type="Gene3D" id="3.30.505.10">
    <property type="entry name" value="SH2 domain"/>
    <property type="match status" value="1"/>
</dbReference>
<proteinExistence type="inferred from homology"/>
<dbReference type="EC" id="2.7.10.2" evidence="9"/>
<dbReference type="Pfam" id="PF00017">
    <property type="entry name" value="SH2"/>
    <property type="match status" value="1"/>
</dbReference>
<dbReference type="InterPro" id="IPR050198">
    <property type="entry name" value="Non-receptor_tyrosine_kinases"/>
</dbReference>
<keyword evidence="2 8" id="KW-0547">Nucleotide-binding</keyword>
<comment type="catalytic activity">
    <reaction evidence="6 9">
        <text>L-tyrosyl-[protein] + ATP = O-phospho-L-tyrosyl-[protein] + ADP + H(+)</text>
        <dbReference type="Rhea" id="RHEA:10596"/>
        <dbReference type="Rhea" id="RHEA-COMP:10136"/>
        <dbReference type="Rhea" id="RHEA-COMP:20101"/>
        <dbReference type="ChEBI" id="CHEBI:15378"/>
        <dbReference type="ChEBI" id="CHEBI:30616"/>
        <dbReference type="ChEBI" id="CHEBI:46858"/>
        <dbReference type="ChEBI" id="CHEBI:61978"/>
        <dbReference type="ChEBI" id="CHEBI:456216"/>
        <dbReference type="EC" id="2.7.10.2"/>
    </reaction>
</comment>
<sequence>MLSFQNECYYHGLLGLDDVFCMLKKEGDFLVRMKKDSSDDIKTFTLSVFSDGVIRHYILKKCNGKIAIDFGHEDGYATIQEFVNEHVRKGTSIIKARFVLLKNGIPKKDWELSHLSLKTGDELGSGAFGVVRKGKLTCVDGTVRKVAIKVATENCINEKLKELMNEARIRRKFRDKNVIAFFGVTLDKYPIMIVMEMATEGALNEHLQKFKTDVQGKLLMCYGAMSGLCHVHQQNVVHCDVAARNCLYSGKNVKIADFGLARELAKGETSVKIRSGQNVPFKWLAPETIMDRAFSKKSDVWSLGLLCWEVFADGASPYGALEVHQLIAQKILSGERPKFSEETPGDFKELITQCVWNVKPNLRCDMEQIKRWMEKNIKRLVKGWEEVRRQSPRRRTKSK</sequence>
<dbReference type="PROSITE" id="PS00109">
    <property type="entry name" value="PROTEIN_KINASE_TYR"/>
    <property type="match status" value="1"/>
</dbReference>
<dbReference type="InterPro" id="IPR036860">
    <property type="entry name" value="SH2_dom_sf"/>
</dbReference>
<dbReference type="Gene3D" id="1.10.510.10">
    <property type="entry name" value="Transferase(Phosphotransferase) domain 1"/>
    <property type="match status" value="1"/>
</dbReference>
<evidence type="ECO:0000256" key="5">
    <source>
        <dbReference type="ARBA" id="ARBA00023137"/>
    </source>
</evidence>
<evidence type="ECO:0000256" key="3">
    <source>
        <dbReference type="ARBA" id="ARBA00022777"/>
    </source>
</evidence>
<evidence type="ECO:0000259" key="11">
    <source>
        <dbReference type="PROSITE" id="PS50011"/>
    </source>
</evidence>
<keyword evidence="1 9" id="KW-0808">Transferase</keyword>
<dbReference type="InterPro" id="IPR035849">
    <property type="entry name" value="Fes/Fps/Fer_SH2"/>
</dbReference>
<dbReference type="InterPro" id="IPR017441">
    <property type="entry name" value="Protein_kinase_ATP_BS"/>
</dbReference>
<dbReference type="SUPFAM" id="SSF56112">
    <property type="entry name" value="Protein kinase-like (PK-like)"/>
    <property type="match status" value="1"/>
</dbReference>
<keyword evidence="12" id="KW-1185">Reference proteome</keyword>
<dbReference type="OMA" id="VENPHNR"/>
<evidence type="ECO:0000256" key="7">
    <source>
        <dbReference type="PROSITE-ProRule" id="PRU00191"/>
    </source>
</evidence>
<reference evidence="13" key="1">
    <citation type="submission" date="2016-11" db="UniProtKB">
        <authorList>
            <consortium name="WormBaseParasite"/>
        </authorList>
    </citation>
    <scope>IDENTIFICATION</scope>
</reference>